<accession>A0A918PA06</accession>
<name>A0A918PA06_9ACTN</name>
<keyword evidence="2" id="KW-0812">Transmembrane</keyword>
<feature type="transmembrane region" description="Helical" evidence="2">
    <location>
        <begin position="6"/>
        <end position="31"/>
    </location>
</feature>
<evidence type="ECO:0000313" key="4">
    <source>
        <dbReference type="Proteomes" id="UP000622166"/>
    </source>
</evidence>
<dbReference type="EMBL" id="BMVW01000001">
    <property type="protein sequence ID" value="GGY93932.1"/>
    <property type="molecule type" value="Genomic_DNA"/>
</dbReference>
<dbReference type="Proteomes" id="UP000622166">
    <property type="component" value="Unassembled WGS sequence"/>
</dbReference>
<feature type="compositionally biased region" description="Basic residues" evidence="1">
    <location>
        <begin position="41"/>
        <end position="65"/>
    </location>
</feature>
<keyword evidence="2" id="KW-0472">Membrane</keyword>
<feature type="region of interest" description="Disordered" evidence="1">
    <location>
        <begin position="41"/>
        <end position="70"/>
    </location>
</feature>
<evidence type="ECO:0000256" key="2">
    <source>
        <dbReference type="SAM" id="Phobius"/>
    </source>
</evidence>
<keyword evidence="2" id="KW-1133">Transmembrane helix</keyword>
<reference evidence="3" key="1">
    <citation type="journal article" date="2014" name="Int. J. Syst. Evol. Microbiol.">
        <title>Complete genome sequence of Corynebacterium casei LMG S-19264T (=DSM 44701T), isolated from a smear-ripened cheese.</title>
        <authorList>
            <consortium name="US DOE Joint Genome Institute (JGI-PGF)"/>
            <person name="Walter F."/>
            <person name="Albersmeier A."/>
            <person name="Kalinowski J."/>
            <person name="Ruckert C."/>
        </authorList>
    </citation>
    <scope>NUCLEOTIDE SEQUENCE</scope>
    <source>
        <strain evidence="3">JCM 4815</strain>
    </source>
</reference>
<proteinExistence type="predicted"/>
<gene>
    <name evidence="3" type="ORF">GCM10010365_10730</name>
</gene>
<dbReference type="AlphaFoldDB" id="A0A918PA06"/>
<keyword evidence="4" id="KW-1185">Reference proteome</keyword>
<dbReference type="RefSeq" id="WP_189855676.1">
    <property type="nucleotide sequence ID" value="NZ_BMVW01000001.1"/>
</dbReference>
<protein>
    <submittedName>
        <fullName evidence="3">Uncharacterized protein</fullName>
    </submittedName>
</protein>
<evidence type="ECO:0000256" key="1">
    <source>
        <dbReference type="SAM" id="MobiDB-lite"/>
    </source>
</evidence>
<comment type="caution">
    <text evidence="3">The sequence shown here is derived from an EMBL/GenBank/DDBJ whole genome shotgun (WGS) entry which is preliminary data.</text>
</comment>
<evidence type="ECO:0000313" key="3">
    <source>
        <dbReference type="EMBL" id="GGY93932.1"/>
    </source>
</evidence>
<sequence>MPEHMSILQLVGVATLAVSAAIWVAVLVRVLRRGVPVHRRHLTGTPRRRTRTRTLHSLPRQRHRASHAEDVELTSAERDAFLALVRQLSDDRSGDRSDDRS</sequence>
<organism evidence="3 4">
    <name type="scientific">Streptomyces poonensis</name>
    <dbReference type="NCBI Taxonomy" id="68255"/>
    <lineage>
        <taxon>Bacteria</taxon>
        <taxon>Bacillati</taxon>
        <taxon>Actinomycetota</taxon>
        <taxon>Actinomycetes</taxon>
        <taxon>Kitasatosporales</taxon>
        <taxon>Streptomycetaceae</taxon>
        <taxon>Streptomyces</taxon>
    </lineage>
</organism>
<reference evidence="3" key="2">
    <citation type="submission" date="2020-09" db="EMBL/GenBank/DDBJ databases">
        <authorList>
            <person name="Sun Q."/>
            <person name="Ohkuma M."/>
        </authorList>
    </citation>
    <scope>NUCLEOTIDE SEQUENCE</scope>
    <source>
        <strain evidence="3">JCM 4815</strain>
    </source>
</reference>